<comment type="caution">
    <text evidence="2">The sequence shown here is derived from an EMBL/GenBank/DDBJ whole genome shotgun (WGS) entry which is preliminary data.</text>
</comment>
<evidence type="ECO:0000313" key="3">
    <source>
        <dbReference type="Proteomes" id="UP000614714"/>
    </source>
</evidence>
<evidence type="ECO:0000313" key="2">
    <source>
        <dbReference type="EMBL" id="MBJ6750359.1"/>
    </source>
</evidence>
<dbReference type="Gene3D" id="2.30.30.40">
    <property type="entry name" value="SH3 Domains"/>
    <property type="match status" value="1"/>
</dbReference>
<sequence>MDTIHLLIFALDGTRYALRLDQVTRVIRAAALTTIPHAPDVVLGILDLQGEVIPVINLRRRFGLPERGIGCEDQFVVARTQKLALALHVDTTEVVCEQADGGVVPADEIVAGTRFLAGVTRTADGLVLIHDLDTLLFPEEQAQITATLEQVERG</sequence>
<protein>
    <submittedName>
        <fullName evidence="2">Chemotaxis protein CheW</fullName>
    </submittedName>
</protein>
<dbReference type="InterPro" id="IPR039315">
    <property type="entry name" value="CheW"/>
</dbReference>
<reference evidence="2 3" key="1">
    <citation type="submission" date="2020-12" db="EMBL/GenBank/DDBJ databases">
        <title>Geomonas sp. Red421, isolated from paddy soil.</title>
        <authorList>
            <person name="Xu Z."/>
            <person name="Zhang Z."/>
            <person name="Masuda Y."/>
            <person name="Itoh H."/>
            <person name="Senoo K."/>
        </authorList>
    </citation>
    <scope>NUCLEOTIDE SEQUENCE [LARGE SCALE GENOMIC DNA]</scope>
    <source>
        <strain evidence="2 3">Red421</strain>
    </source>
</reference>
<dbReference type="InterPro" id="IPR036061">
    <property type="entry name" value="CheW-like_dom_sf"/>
</dbReference>
<keyword evidence="3" id="KW-1185">Reference proteome</keyword>
<dbReference type="Pfam" id="PF01584">
    <property type="entry name" value="CheW"/>
    <property type="match status" value="1"/>
</dbReference>
<dbReference type="SMART" id="SM00260">
    <property type="entry name" value="CheW"/>
    <property type="match status" value="1"/>
</dbReference>
<dbReference type="PANTHER" id="PTHR22617">
    <property type="entry name" value="CHEMOTAXIS SENSOR HISTIDINE KINASE-RELATED"/>
    <property type="match status" value="1"/>
</dbReference>
<dbReference type="PROSITE" id="PS50851">
    <property type="entry name" value="CHEW"/>
    <property type="match status" value="1"/>
</dbReference>
<accession>A0ABS0YDZ0</accession>
<dbReference type="PANTHER" id="PTHR22617:SF23">
    <property type="entry name" value="CHEMOTAXIS PROTEIN CHEW"/>
    <property type="match status" value="1"/>
</dbReference>
<name>A0ABS0YDZ0_9BACT</name>
<feature type="domain" description="CheW-like" evidence="1">
    <location>
        <begin position="3"/>
        <end position="141"/>
    </location>
</feature>
<dbReference type="EMBL" id="JAEMHL010000003">
    <property type="protein sequence ID" value="MBJ6750359.1"/>
    <property type="molecule type" value="Genomic_DNA"/>
</dbReference>
<dbReference type="Proteomes" id="UP000614714">
    <property type="component" value="Unassembled WGS sequence"/>
</dbReference>
<proteinExistence type="predicted"/>
<organism evidence="2 3">
    <name type="scientific">Geomonas anaerohicana</name>
    <dbReference type="NCBI Taxonomy" id="2798583"/>
    <lineage>
        <taxon>Bacteria</taxon>
        <taxon>Pseudomonadati</taxon>
        <taxon>Thermodesulfobacteriota</taxon>
        <taxon>Desulfuromonadia</taxon>
        <taxon>Geobacterales</taxon>
        <taxon>Geobacteraceae</taxon>
        <taxon>Geomonas</taxon>
    </lineage>
</organism>
<gene>
    <name evidence="2" type="ORF">JFN91_09050</name>
</gene>
<dbReference type="Gene3D" id="2.40.50.180">
    <property type="entry name" value="CheA-289, Domain 4"/>
    <property type="match status" value="1"/>
</dbReference>
<dbReference type="SUPFAM" id="SSF50341">
    <property type="entry name" value="CheW-like"/>
    <property type="match status" value="1"/>
</dbReference>
<evidence type="ECO:0000259" key="1">
    <source>
        <dbReference type="PROSITE" id="PS50851"/>
    </source>
</evidence>
<dbReference type="InterPro" id="IPR002545">
    <property type="entry name" value="CheW-lke_dom"/>
</dbReference>